<gene>
    <name evidence="4" type="ORF">AT727_01780</name>
    <name evidence="3" type="ORF">DPCES_4965</name>
</gene>
<dbReference type="InterPro" id="IPR044855">
    <property type="entry name" value="CoA-Trfase_III_dom3_sf"/>
</dbReference>
<dbReference type="GO" id="GO:0016740">
    <property type="term" value="F:transferase activity"/>
    <property type="evidence" value="ECO:0007669"/>
    <property type="project" value="UniProtKB-KW"/>
</dbReference>
<reference evidence="3" key="1">
    <citation type="submission" date="2014-07" db="EMBL/GenBank/DDBJ databases">
        <authorList>
            <person name="Hornung V.Bastian."/>
        </authorList>
    </citation>
    <scope>NUCLEOTIDE SEQUENCE</scope>
    <source>
        <strain evidence="3">PCE-S</strain>
    </source>
</reference>
<dbReference type="Gene3D" id="3.40.50.10540">
    <property type="entry name" value="Crotonobetainyl-coa:carnitine coa-transferase, domain 1"/>
    <property type="match status" value="1"/>
</dbReference>
<dbReference type="PATRIC" id="fig|49338.4.peg.5342"/>
<keyword evidence="2 4" id="KW-0808">Transferase</keyword>
<dbReference type="EMBL" id="LOCK01000001">
    <property type="protein sequence ID" value="KTE93709.1"/>
    <property type="molecule type" value="Genomic_DNA"/>
</dbReference>
<dbReference type="RefSeq" id="WP_011462065.1">
    <property type="nucleotide sequence ID" value="NZ_LK996017.1"/>
</dbReference>
<dbReference type="AlphaFoldDB" id="A0A098BAF1"/>
<evidence type="ECO:0000256" key="2">
    <source>
        <dbReference type="ARBA" id="ARBA00022679"/>
    </source>
</evidence>
<comment type="similarity">
    <text evidence="1">Belongs to the CoA-transferase III family.</text>
</comment>
<keyword evidence="3" id="KW-0378">Hydrolase</keyword>
<dbReference type="InterPro" id="IPR023606">
    <property type="entry name" value="CoA-Trfase_III_dom_1_sf"/>
</dbReference>
<evidence type="ECO:0000256" key="1">
    <source>
        <dbReference type="ARBA" id="ARBA00008383"/>
    </source>
</evidence>
<dbReference type="Pfam" id="PF02515">
    <property type="entry name" value="CoA_transf_3"/>
    <property type="match status" value="1"/>
</dbReference>
<dbReference type="GO" id="GO:0016787">
    <property type="term" value="F:hydrolase activity"/>
    <property type="evidence" value="ECO:0007669"/>
    <property type="project" value="UniProtKB-KW"/>
</dbReference>
<dbReference type="PANTHER" id="PTHR48228:SF6">
    <property type="entry name" value="L-CARNITINE COA-TRANSFERASE"/>
    <property type="match status" value="1"/>
</dbReference>
<dbReference type="OrthoDB" id="9797653at2"/>
<sequence length="428" mass="47643">MNRWEKIEYKPAPLFTPVFGPLSGIRVLLNGTVVAAPFSATMMSDFGAEVIALERPKVGGDPARHQKPQIVEGDKSISGAWMQNARNKLSFALETNLNVPESKEIFLSLIKNSDVWIENMVWIDKLGITDELLLEVNPKLVICHISGYGTPAFGGDPKHLNRPGYDPLGQSESGWALLQGWPDMEPYYAQQYVGDYLNGLFAVNGILMAYMNSQKTGKGQVIDVSLTEGWMRVMDDNFTLWTQKQILKQRQGIKQKNYQPGGVFATKDGKYVNLGAYGKTAYEKTLKGFGIDLEKFPYEKAGGSAEAVASPLGQELDATFAKFFMEHDAEEAVNICINNKVGAAFVRSAEDTYNLPHWHMRGDWVKYTDQTLNKEVEAFGFVPKMSETPGQVWRGAPYLGQDTEKVLKELLDYSDSDIEALKGKGIID</sequence>
<dbReference type="Proteomes" id="UP000054623">
    <property type="component" value="Unassembled WGS sequence"/>
</dbReference>
<dbReference type="SUPFAM" id="SSF89796">
    <property type="entry name" value="CoA-transferase family III (CaiB/BaiF)"/>
    <property type="match status" value="1"/>
</dbReference>
<dbReference type="Gene3D" id="3.30.1540.10">
    <property type="entry name" value="formyl-coa transferase, domain 3"/>
    <property type="match status" value="1"/>
</dbReference>
<reference evidence="4 5" key="2">
    <citation type="submission" date="2015-12" db="EMBL/GenBank/DDBJ databases">
        <title>Draft Genome Sequence of Desulfitobacterium hafniense Strain DH, a Sulfate-reducing Bacterium Isolated from Paddy Soils.</title>
        <authorList>
            <person name="Bao P."/>
            <person name="Zhang X."/>
            <person name="Li G."/>
        </authorList>
    </citation>
    <scope>NUCLEOTIDE SEQUENCE [LARGE SCALE GENOMIC DNA]</scope>
    <source>
        <strain evidence="4 5">DH</strain>
    </source>
</reference>
<proteinExistence type="inferred from homology"/>
<dbReference type="InterPro" id="IPR050509">
    <property type="entry name" value="CoA-transferase_III"/>
</dbReference>
<dbReference type="EMBL" id="LK996017">
    <property type="protein sequence ID" value="CDX04851.1"/>
    <property type="molecule type" value="Genomic_DNA"/>
</dbReference>
<dbReference type="InterPro" id="IPR003673">
    <property type="entry name" value="CoA-Trfase_fam_III"/>
</dbReference>
<accession>A0A098BAF1</accession>
<name>A0A098BAF1_DESHA</name>
<evidence type="ECO:0000313" key="5">
    <source>
        <dbReference type="Proteomes" id="UP000054623"/>
    </source>
</evidence>
<protein>
    <submittedName>
        <fullName evidence="4">Acyl-CoA transferase</fullName>
    </submittedName>
    <submittedName>
        <fullName evidence="3">Bile acid-CoA hydrolase</fullName>
    </submittedName>
</protein>
<evidence type="ECO:0000313" key="4">
    <source>
        <dbReference type="EMBL" id="KTE93709.1"/>
    </source>
</evidence>
<evidence type="ECO:0000313" key="3">
    <source>
        <dbReference type="EMBL" id="CDX04851.1"/>
    </source>
</evidence>
<dbReference type="PANTHER" id="PTHR48228">
    <property type="entry name" value="SUCCINYL-COA--D-CITRAMALATE COA-TRANSFERASE"/>
    <property type="match status" value="1"/>
</dbReference>
<organism evidence="3">
    <name type="scientific">Desulfitobacterium hafniense</name>
    <name type="common">Desulfitobacterium frappieri</name>
    <dbReference type="NCBI Taxonomy" id="49338"/>
    <lineage>
        <taxon>Bacteria</taxon>
        <taxon>Bacillati</taxon>
        <taxon>Bacillota</taxon>
        <taxon>Clostridia</taxon>
        <taxon>Eubacteriales</taxon>
        <taxon>Desulfitobacteriaceae</taxon>
        <taxon>Desulfitobacterium</taxon>
    </lineage>
</organism>